<feature type="domain" description="Amine oxidase" evidence="5">
    <location>
        <begin position="16"/>
        <end position="446"/>
    </location>
</feature>
<dbReference type="SUPFAM" id="SSF51905">
    <property type="entry name" value="FAD/NAD(P)-binding domain"/>
    <property type="match status" value="1"/>
</dbReference>
<evidence type="ECO:0000256" key="1">
    <source>
        <dbReference type="ARBA" id="ARBA00001974"/>
    </source>
</evidence>
<comment type="caution">
    <text evidence="6">The sequence shown here is derived from an EMBL/GenBank/DDBJ whole genome shotgun (WGS) entry which is preliminary data.</text>
</comment>
<gene>
    <name evidence="6" type="ORF">DX116_02250</name>
</gene>
<feature type="binding site" evidence="4">
    <location>
        <position position="235"/>
    </location>
    <ligand>
        <name>FAD</name>
        <dbReference type="ChEBI" id="CHEBI:57692"/>
    </ligand>
</feature>
<dbReference type="AlphaFoldDB" id="A0A371PAK2"/>
<accession>A0A371PAK2</accession>
<dbReference type="GO" id="GO:0016491">
    <property type="term" value="F:oxidoreductase activity"/>
    <property type="evidence" value="ECO:0007669"/>
    <property type="project" value="UniProtKB-KW"/>
</dbReference>
<evidence type="ECO:0000256" key="4">
    <source>
        <dbReference type="PIRSR" id="PIRSR601613-1"/>
    </source>
</evidence>
<dbReference type="Pfam" id="PF01593">
    <property type="entry name" value="Amino_oxidase"/>
    <property type="match status" value="1"/>
</dbReference>
<dbReference type="RefSeq" id="WP_119702584.1">
    <property type="nucleotide sequence ID" value="NZ_JBHSOI010000001.1"/>
</dbReference>
<keyword evidence="7" id="KW-1185">Reference proteome</keyword>
<dbReference type="PANTHER" id="PTHR43563:SF1">
    <property type="entry name" value="AMINE OXIDASE [FLAVIN-CONTAINING] B"/>
    <property type="match status" value="1"/>
</dbReference>
<dbReference type="Proteomes" id="UP000265581">
    <property type="component" value="Unassembled WGS sequence"/>
</dbReference>
<dbReference type="SUPFAM" id="SSF54373">
    <property type="entry name" value="FAD-linked reductases, C-terminal domain"/>
    <property type="match status" value="1"/>
</dbReference>
<comment type="similarity">
    <text evidence="2">Belongs to the flavin monoamine oxidase family.</text>
</comment>
<feature type="binding site" evidence="4">
    <location>
        <position position="16"/>
    </location>
    <ligand>
        <name>FAD</name>
        <dbReference type="ChEBI" id="CHEBI:57692"/>
    </ligand>
</feature>
<dbReference type="InterPro" id="IPR036188">
    <property type="entry name" value="FAD/NAD-bd_sf"/>
</dbReference>
<dbReference type="PRINTS" id="PR00757">
    <property type="entry name" value="AMINEOXDASEF"/>
</dbReference>
<name>A0A371PAK2_9ACTN</name>
<evidence type="ECO:0000313" key="7">
    <source>
        <dbReference type="Proteomes" id="UP000265581"/>
    </source>
</evidence>
<dbReference type="EMBL" id="QUBR01000001">
    <property type="protein sequence ID" value="REK72470.1"/>
    <property type="molecule type" value="Genomic_DNA"/>
</dbReference>
<dbReference type="InterPro" id="IPR002937">
    <property type="entry name" value="Amino_oxidase"/>
</dbReference>
<dbReference type="InterPro" id="IPR050703">
    <property type="entry name" value="Flavin_MAO"/>
</dbReference>
<dbReference type="InterPro" id="IPR001613">
    <property type="entry name" value="Flavin_amine_oxidase"/>
</dbReference>
<dbReference type="OrthoDB" id="337830at2"/>
<organism evidence="6 7">
    <name type="scientific">Aeromicrobium endophyticum</name>
    <dbReference type="NCBI Taxonomy" id="2292704"/>
    <lineage>
        <taxon>Bacteria</taxon>
        <taxon>Bacillati</taxon>
        <taxon>Actinomycetota</taxon>
        <taxon>Actinomycetes</taxon>
        <taxon>Propionibacteriales</taxon>
        <taxon>Nocardioidaceae</taxon>
        <taxon>Aeromicrobium</taxon>
    </lineage>
</organism>
<reference evidence="6 7" key="1">
    <citation type="submission" date="2018-08" db="EMBL/GenBank/DDBJ databases">
        <title>Aeromicrobium sp. M2KJ-4, whole genome shotgun sequence.</title>
        <authorList>
            <person name="Tuo L."/>
        </authorList>
    </citation>
    <scope>NUCLEOTIDE SEQUENCE [LARGE SCALE GENOMIC DNA]</scope>
    <source>
        <strain evidence="6 7">M2KJ-4</strain>
    </source>
</reference>
<dbReference type="Gene3D" id="3.50.50.60">
    <property type="entry name" value="FAD/NAD(P)-binding domain"/>
    <property type="match status" value="1"/>
</dbReference>
<evidence type="ECO:0000313" key="6">
    <source>
        <dbReference type="EMBL" id="REK72470.1"/>
    </source>
</evidence>
<evidence type="ECO:0000259" key="5">
    <source>
        <dbReference type="Pfam" id="PF01593"/>
    </source>
</evidence>
<evidence type="ECO:0000256" key="3">
    <source>
        <dbReference type="ARBA" id="ARBA00023002"/>
    </source>
</evidence>
<protein>
    <submittedName>
        <fullName evidence="6">FAD-dependent oxidoreductase</fullName>
    </submittedName>
</protein>
<evidence type="ECO:0000256" key="2">
    <source>
        <dbReference type="ARBA" id="ARBA00005995"/>
    </source>
</evidence>
<proteinExistence type="inferred from homology"/>
<keyword evidence="3" id="KW-0560">Oxidoreductase</keyword>
<dbReference type="PANTHER" id="PTHR43563">
    <property type="entry name" value="AMINE OXIDASE"/>
    <property type="match status" value="1"/>
</dbReference>
<comment type="cofactor">
    <cofactor evidence="1">
        <name>FAD</name>
        <dbReference type="ChEBI" id="CHEBI:57692"/>
    </cofactor>
</comment>
<feature type="binding site" evidence="4">
    <location>
        <begin position="35"/>
        <end position="36"/>
    </location>
    <ligand>
        <name>FAD</name>
        <dbReference type="ChEBI" id="CHEBI:57692"/>
    </ligand>
</feature>
<feature type="binding site" evidence="4">
    <location>
        <position position="340"/>
    </location>
    <ligand>
        <name>substrate</name>
    </ligand>
</feature>
<sequence length="454" mass="49420">MSSETMDVVVVGAGATGLSAAHALKRAGRSVVVLEARDRVGGRLWTDEVDGVDLELGGQWVSPDQGELLRVLDELGLETFSRYREGESVYIGITGERRTFEGEQLPVPEAVEKEMVRLTELLDLLAAQMDADRPWDAPFADELDRVSFAAWLDEQCDEQEAIDNIAMFIAQAMLTKPAHAFSALQAVQMAASAGSFSHLVDSEFILDKRVVGGLQRVPLTLAERLGDDVRLGVDVEKVRWSDAGVEVTAGDLTVSARQLVVAVPPTAVSRIRFDPPLPTEQREARQHQSFGQVIKLHVTYPEPFWRAAGLSGTVFSPYQLVHEAYDNTNHGDTRGTLVGFVSDERADEVRRLTAEQRRGAVLESLASYYGDAALSPSSYYESDWTSEELGQGAYATSFDLGGLTRFGPSLRQPVGPIQLGSSDVAGLGFQHVDGALRVGAELAHHIIATDTREV</sequence>